<evidence type="ECO:0000313" key="2">
    <source>
        <dbReference type="Proteomes" id="UP001157502"/>
    </source>
</evidence>
<organism evidence="1 2">
    <name type="scientific">Dallia pectoralis</name>
    <name type="common">Alaska blackfish</name>
    <dbReference type="NCBI Taxonomy" id="75939"/>
    <lineage>
        <taxon>Eukaryota</taxon>
        <taxon>Metazoa</taxon>
        <taxon>Chordata</taxon>
        <taxon>Craniata</taxon>
        <taxon>Vertebrata</taxon>
        <taxon>Euteleostomi</taxon>
        <taxon>Actinopterygii</taxon>
        <taxon>Neopterygii</taxon>
        <taxon>Teleostei</taxon>
        <taxon>Protacanthopterygii</taxon>
        <taxon>Esociformes</taxon>
        <taxon>Umbridae</taxon>
        <taxon>Dallia</taxon>
    </lineage>
</organism>
<sequence length="2332" mass="256314">MMSWSPVTVLVALCVGSAVHCKPQDHGQTQQILYPELTDARAEETCYDKYNAQSYPVGSTYERAKDGMMWDCTCHGSGRGKIICTVGNRCHEGGKSYTIGDTWRRPHDSGDYMLECVCLGNSKGEWTCKPVSDRCYDTAMAAYYVIGQNWERPYQGWMIIDCTCVGEGNGRITCTSRNRCNDQETLKSYRIGDRWTKIDATGQQVQCLCTGNGRGEWKCERHSVTTGVQTGTGVATSTGTGSATVRVHTELHGPSTLPEPPQEGVCRTDSGTTFHVGMRWIGTQGSKQMLCTCQGTGAVSCEETEVQSQVYGGNSNGQPCVFPFLFMGKAHYSCTSEGQTDGQLWCSTTSEYDRDQQYSLCTEKNSLVTTRGGNSNGAVCQFPFLYNGRNYTDCTADGRPDRMRWCGTTTDYAMEQHYGFCPMAAHEEVCTTNDGVMYRVGDQWDKRHDLGHMMQCTCLGNNRGEWSCIAYSKLRDQCIVDDLTYDVGQTFTKRHNQGYMMNCTCYGQERGHWKCDAIDQCQEPENQLFYQIGETWEKSIHQVRYRCYCYGKGIGEMSCEPQQTHLGGHRPVQVIITDAGKKPDSHPIQWNAPESSHITEYILKWRVKNTRHPWREVTIPGNLNSYTISGLRSGVTYEGQLISIQRYGGRDITRFDFTTNYNSRVISEGDTIKPPNEVDTSESVTEITSSSFVISWVSASEMVSGFRVEYELSEDGGDRSVLDLPHTATTVNIGDLLPGRRYNVQVFEVLPRGETNLILTTSQTTAPDAPAEHKINEVGETSISISWSKPRAPITGYRLVFTPSMEGSSSTELILPVTATSATLYDLRPGMLYNISIYSVEETQESVPIFVQVQTSGQPTPEVVPSATDLRFIEVTDAKITISWRAPAGEVSGYRVTFVPVTPGEAPHKALQMPVTTSRQVELTHLQPGTLYRFNVYTVNGGVESEPLTGEKATKPDAPGNLRFTDVGKDSVVLVWEAPRSVVTGYRLFLKTEGGSQTQKRIPGGQTRYQLQGLRPYIEYTVRLHSEKDGVLSEAVSSVFTTAPKMGNAPRFTTDITDTSIIIMWTPVTRYSFRLSVKPSQEGESPRDVTSDSGRVFVSGLTPGTEYTYSVQPIYNGRDRGSPVTKNVVTQLSPPTKLSTKSDPYNGELTVLWGGANTPDITGYRVTCAPTNDQRGNSLEEIVNPGQTSLTLENLSPGVEYNISVYTVKNNLESVPVSTTVTQAVPAPTNLNFGGVGPDHMRVTWTAPSSGEVTRFVVRYHPVNNDADVKEVNLGGATTTYLLQNLLPDTDYRVSVVCAYADRQSTPISGTKRTTLDSPTGLDFSEVLTNSFTVHWLAPKSVITGYRISFQMTTGGRAKEERLPPTRTYFTLTGLAPETEYRVQVYAVGGTSQSLPLTGTQATISDAPTDLVVKSSSPTSITVRWDAPSVTVRHYTITQGETGGHGPAKEFSVPGSESEATFSDLKPGTEYTITLYAVTGRGDNPSTSTPIYITHRTDVEGISNMDLSEVRDDTITIRWSPAQGSISGYRVTSTPKNGLGPAFSQVVGPDQTEYTFTGLTPTVEYIMSVTALGTDGEPSTPVVKNAITATDHPKDLTFSEVDSTSMRITWDRPDGTVTSYRVLYSSPEEGERAHRPAPRGTDSTTLLRNLLPGTEYTVKVIALHGQKPSTPLEGTQATALPAPYAVTNTDVTDSSITMKWQAPITGLSGYRVVVNTKNVNSPPKEMTIAPDTTRVVVPGLTAATTYIVQIYAIKNSVTSRPVDTEVTTRENLSSPKRVRIVAVRDSSIKLSWQAMDETITGYLIEAQPESSSRPTIQREFSVQQPTYTLTDLEPSTKYTISLYTLNGNTRSSPSTLTVTTEKPAVLPPTNLQFTSLGPNSISFTWEPPATIITGYYITYEAAGTGHPEELTPRPHAGLNYATISNLRPGTEYIIKIIAVQTAQRSPALVGKARTQKDSQLNLPVVNLPGGFNKLDVPDETSRPSVDTGTSGDHGQNVEYTEYNRPKVGPTTPQTPTWNDHTPLVFLPFPDSDGRRVPVVKVYVPGGSPFESETRVPQEARTQTSISWEPLRQSSAYLVSCNPLTHTNEKMFQMRLPGTSTSATLVGLTSGASYKVIVEALKGALKHKILEEVITTGNTVSEGSTGSDSCYDTFTATSHDVGTEWERMSETGFKLWCSCLGQGSGHFRCDSSKWCHDNGNNYRIGEKWERQEENGRIMSCTCLGNGKGEFKCEPHESTCFDDGKTYRVGNQWQKEYLGAICTCSCYGGQQGWRCENCRRPGAELDSSLLQPVRYADPNNPLRKVNIQCPIECLRPEALAEALAAGRIPQNPQN</sequence>
<reference evidence="1" key="1">
    <citation type="submission" date="2021-05" db="EMBL/GenBank/DDBJ databases">
        <authorList>
            <person name="Pan Q."/>
            <person name="Jouanno E."/>
            <person name="Zahm M."/>
            <person name="Klopp C."/>
            <person name="Cabau C."/>
            <person name="Louis A."/>
            <person name="Berthelot C."/>
            <person name="Parey E."/>
            <person name="Roest Crollius H."/>
            <person name="Montfort J."/>
            <person name="Robinson-Rechavi M."/>
            <person name="Bouchez O."/>
            <person name="Lampietro C."/>
            <person name="Lopez Roques C."/>
            <person name="Donnadieu C."/>
            <person name="Postlethwait J."/>
            <person name="Bobe J."/>
            <person name="Dillon D."/>
            <person name="Chandos A."/>
            <person name="von Hippel F."/>
            <person name="Guiguen Y."/>
        </authorList>
    </citation>
    <scope>NUCLEOTIDE SEQUENCE</scope>
    <source>
        <strain evidence="1">YG-Jan2019</strain>
    </source>
</reference>
<comment type="caution">
    <text evidence="1">The sequence shown here is derived from an EMBL/GenBank/DDBJ whole genome shotgun (WGS) entry which is preliminary data.</text>
</comment>
<gene>
    <name evidence="1" type="ORF">DPEC_G00154600</name>
</gene>
<keyword evidence="2" id="KW-1185">Reference proteome</keyword>
<name>A0ACC2GJU5_DALPE</name>
<dbReference type="EMBL" id="CM055739">
    <property type="protein sequence ID" value="KAJ8004034.1"/>
    <property type="molecule type" value="Genomic_DNA"/>
</dbReference>
<proteinExistence type="predicted"/>
<protein>
    <submittedName>
        <fullName evidence="1">Uncharacterized protein</fullName>
    </submittedName>
</protein>
<evidence type="ECO:0000313" key="1">
    <source>
        <dbReference type="EMBL" id="KAJ8004034.1"/>
    </source>
</evidence>
<dbReference type="Proteomes" id="UP001157502">
    <property type="component" value="Chromosome 12"/>
</dbReference>
<accession>A0ACC2GJU5</accession>